<proteinExistence type="predicted"/>
<dbReference type="PROSITE" id="PS50011">
    <property type="entry name" value="PROTEIN_KINASE_DOM"/>
    <property type="match status" value="1"/>
</dbReference>
<organism evidence="21 22">
    <name type="scientific">Rhodamnia argentea</name>
    <dbReference type="NCBI Taxonomy" id="178133"/>
    <lineage>
        <taxon>Eukaryota</taxon>
        <taxon>Viridiplantae</taxon>
        <taxon>Streptophyta</taxon>
        <taxon>Embryophyta</taxon>
        <taxon>Tracheophyta</taxon>
        <taxon>Spermatophyta</taxon>
        <taxon>Magnoliopsida</taxon>
        <taxon>eudicotyledons</taxon>
        <taxon>Gunneridae</taxon>
        <taxon>Pentapetalae</taxon>
        <taxon>rosids</taxon>
        <taxon>malvids</taxon>
        <taxon>Myrtales</taxon>
        <taxon>Myrtaceae</taxon>
        <taxon>Myrtoideae</taxon>
        <taxon>Myrteae</taxon>
        <taxon>Australasian group</taxon>
        <taxon>Rhodamnia</taxon>
    </lineage>
</organism>
<evidence type="ECO:0000256" key="19">
    <source>
        <dbReference type="PROSITE-ProRule" id="PRU10141"/>
    </source>
</evidence>
<evidence type="ECO:0000256" key="15">
    <source>
        <dbReference type="ARBA" id="ARBA00023170"/>
    </source>
</evidence>
<evidence type="ECO:0000256" key="18">
    <source>
        <dbReference type="ARBA" id="ARBA00048679"/>
    </source>
</evidence>
<feature type="domain" description="Protein kinase" evidence="20">
    <location>
        <begin position="691"/>
        <end position="861"/>
    </location>
</feature>
<keyword evidence="13" id="KW-1133">Transmembrane helix</keyword>
<name>A0ABM3GRN4_9MYRT</name>
<reference evidence="22" key="1">
    <citation type="submission" date="2025-08" db="UniProtKB">
        <authorList>
            <consortium name="RefSeq"/>
        </authorList>
    </citation>
    <scope>IDENTIFICATION</scope>
    <source>
        <tissue evidence="22">Leaf</tissue>
    </source>
</reference>
<keyword evidence="12 19" id="KW-0067">ATP-binding</keyword>
<evidence type="ECO:0000256" key="12">
    <source>
        <dbReference type="ARBA" id="ARBA00022840"/>
    </source>
</evidence>
<dbReference type="Gene3D" id="2.60.120.430">
    <property type="entry name" value="Galactose-binding lectin"/>
    <property type="match status" value="1"/>
</dbReference>
<comment type="catalytic activity">
    <reaction evidence="18">
        <text>L-seryl-[protein] + ATP = O-phospho-L-seryl-[protein] + ADP + H(+)</text>
        <dbReference type="Rhea" id="RHEA:17989"/>
        <dbReference type="Rhea" id="RHEA-COMP:9863"/>
        <dbReference type="Rhea" id="RHEA-COMP:11604"/>
        <dbReference type="ChEBI" id="CHEBI:15378"/>
        <dbReference type="ChEBI" id="CHEBI:29999"/>
        <dbReference type="ChEBI" id="CHEBI:30616"/>
        <dbReference type="ChEBI" id="CHEBI:83421"/>
        <dbReference type="ChEBI" id="CHEBI:456216"/>
        <dbReference type="EC" id="2.7.11.1"/>
    </reaction>
</comment>
<keyword evidence="6" id="KW-0808">Transferase</keyword>
<dbReference type="Pfam" id="PF07714">
    <property type="entry name" value="PK_Tyr_Ser-Thr"/>
    <property type="match status" value="1"/>
</dbReference>
<dbReference type="PROSITE" id="PS00108">
    <property type="entry name" value="PROTEIN_KINASE_ST"/>
    <property type="match status" value="1"/>
</dbReference>
<dbReference type="InterPro" id="IPR008271">
    <property type="entry name" value="Ser/Thr_kinase_AS"/>
</dbReference>
<dbReference type="SMART" id="SM00220">
    <property type="entry name" value="S_TKc"/>
    <property type="match status" value="1"/>
</dbReference>
<dbReference type="RefSeq" id="XP_048127009.1">
    <property type="nucleotide sequence ID" value="XM_048271052.1"/>
</dbReference>
<dbReference type="Gene3D" id="3.80.10.10">
    <property type="entry name" value="Ribonuclease Inhibitor"/>
    <property type="match status" value="3"/>
</dbReference>
<keyword evidence="5" id="KW-0433">Leucine-rich repeat</keyword>
<dbReference type="InterPro" id="IPR021720">
    <property type="entry name" value="Malectin_dom"/>
</dbReference>
<keyword evidence="8" id="KW-0732">Signal</keyword>
<evidence type="ECO:0000259" key="20">
    <source>
        <dbReference type="PROSITE" id="PS50011"/>
    </source>
</evidence>
<dbReference type="PANTHER" id="PTHR48006">
    <property type="entry name" value="LEUCINE-RICH REPEAT-CONTAINING PROTEIN DDB_G0281931-RELATED"/>
    <property type="match status" value="1"/>
</dbReference>
<dbReference type="InterPro" id="IPR017441">
    <property type="entry name" value="Protein_kinase_ATP_BS"/>
</dbReference>
<dbReference type="InterPro" id="IPR000719">
    <property type="entry name" value="Prot_kinase_dom"/>
</dbReference>
<dbReference type="InterPro" id="IPR011009">
    <property type="entry name" value="Kinase-like_dom_sf"/>
</dbReference>
<evidence type="ECO:0000256" key="9">
    <source>
        <dbReference type="ARBA" id="ARBA00022737"/>
    </source>
</evidence>
<dbReference type="PROSITE" id="PS00107">
    <property type="entry name" value="PROTEIN_KINASE_ATP"/>
    <property type="match status" value="1"/>
</dbReference>
<comment type="catalytic activity">
    <reaction evidence="17">
        <text>L-threonyl-[protein] + ATP = O-phospho-L-threonyl-[protein] + ADP + H(+)</text>
        <dbReference type="Rhea" id="RHEA:46608"/>
        <dbReference type="Rhea" id="RHEA-COMP:11060"/>
        <dbReference type="Rhea" id="RHEA-COMP:11605"/>
        <dbReference type="ChEBI" id="CHEBI:15378"/>
        <dbReference type="ChEBI" id="CHEBI:30013"/>
        <dbReference type="ChEBI" id="CHEBI:30616"/>
        <dbReference type="ChEBI" id="CHEBI:61977"/>
        <dbReference type="ChEBI" id="CHEBI:456216"/>
        <dbReference type="EC" id="2.7.11.1"/>
    </reaction>
</comment>
<evidence type="ECO:0000256" key="2">
    <source>
        <dbReference type="ARBA" id="ARBA00012513"/>
    </source>
</evidence>
<keyword evidence="15" id="KW-0675">Receptor</keyword>
<dbReference type="InterPro" id="IPR032675">
    <property type="entry name" value="LRR_dom_sf"/>
</dbReference>
<gene>
    <name evidence="22" type="primary">LOC115733955</name>
</gene>
<comment type="subcellular location">
    <subcellularLocation>
        <location evidence="1">Membrane</location>
        <topology evidence="1">Single-pass type I membrane protein</topology>
    </subcellularLocation>
</comment>
<dbReference type="Gene3D" id="3.30.200.20">
    <property type="entry name" value="Phosphorylase Kinase, domain 1"/>
    <property type="match status" value="1"/>
</dbReference>
<evidence type="ECO:0000256" key="4">
    <source>
        <dbReference type="ARBA" id="ARBA00022553"/>
    </source>
</evidence>
<evidence type="ECO:0000256" key="7">
    <source>
        <dbReference type="ARBA" id="ARBA00022692"/>
    </source>
</evidence>
<dbReference type="Pfam" id="PF11721">
    <property type="entry name" value="Malectin"/>
    <property type="match status" value="1"/>
</dbReference>
<dbReference type="PANTHER" id="PTHR48006:SF68">
    <property type="entry name" value="PROTEIN KINASE DOMAIN-CONTAINING PROTEIN"/>
    <property type="match status" value="1"/>
</dbReference>
<dbReference type="GeneID" id="115733955"/>
<dbReference type="EC" id="2.7.11.1" evidence="2"/>
<evidence type="ECO:0000256" key="11">
    <source>
        <dbReference type="ARBA" id="ARBA00022777"/>
    </source>
</evidence>
<evidence type="ECO:0000256" key="8">
    <source>
        <dbReference type="ARBA" id="ARBA00022729"/>
    </source>
</evidence>
<feature type="binding site" evidence="19">
    <location>
        <position position="719"/>
    </location>
    <ligand>
        <name>ATP</name>
        <dbReference type="ChEBI" id="CHEBI:30616"/>
    </ligand>
</feature>
<keyword evidence="11" id="KW-0418">Kinase</keyword>
<dbReference type="Gene3D" id="1.10.510.10">
    <property type="entry name" value="Transferase(Phosphotransferase) domain 1"/>
    <property type="match status" value="1"/>
</dbReference>
<evidence type="ECO:0000256" key="17">
    <source>
        <dbReference type="ARBA" id="ARBA00047899"/>
    </source>
</evidence>
<evidence type="ECO:0000256" key="14">
    <source>
        <dbReference type="ARBA" id="ARBA00023136"/>
    </source>
</evidence>
<evidence type="ECO:0000256" key="1">
    <source>
        <dbReference type="ARBA" id="ARBA00004479"/>
    </source>
</evidence>
<dbReference type="Proteomes" id="UP000827889">
    <property type="component" value="Chromosome 10"/>
</dbReference>
<dbReference type="InterPro" id="IPR051824">
    <property type="entry name" value="LRR_Rcpt-Like_S/T_Kinase"/>
</dbReference>
<dbReference type="Pfam" id="PF13855">
    <property type="entry name" value="LRR_8"/>
    <property type="match status" value="1"/>
</dbReference>
<keyword evidence="14" id="KW-0472">Membrane</keyword>
<dbReference type="SUPFAM" id="SSF56112">
    <property type="entry name" value="Protein kinase-like (PK-like)"/>
    <property type="match status" value="1"/>
</dbReference>
<keyword evidence="9" id="KW-0677">Repeat</keyword>
<keyword evidence="7" id="KW-0812">Transmembrane</keyword>
<protein>
    <recommendedName>
        <fullName evidence="2">non-specific serine/threonine protein kinase</fullName>
        <ecNumber evidence="2">2.7.11.1</ecNumber>
    </recommendedName>
</protein>
<evidence type="ECO:0000256" key="13">
    <source>
        <dbReference type="ARBA" id="ARBA00022989"/>
    </source>
</evidence>
<dbReference type="InterPro" id="IPR001245">
    <property type="entry name" value="Ser-Thr/Tyr_kinase_cat_dom"/>
</dbReference>
<keyword evidence="21" id="KW-1185">Reference proteome</keyword>
<evidence type="ECO:0000256" key="10">
    <source>
        <dbReference type="ARBA" id="ARBA00022741"/>
    </source>
</evidence>
<keyword evidence="10 19" id="KW-0547">Nucleotide-binding</keyword>
<evidence type="ECO:0000313" key="22">
    <source>
        <dbReference type="RefSeq" id="XP_048127009.1"/>
    </source>
</evidence>
<evidence type="ECO:0000256" key="16">
    <source>
        <dbReference type="ARBA" id="ARBA00023180"/>
    </source>
</evidence>
<keyword evidence="4" id="KW-0597">Phosphoprotein</keyword>
<dbReference type="Pfam" id="PF00560">
    <property type="entry name" value="LRR_1"/>
    <property type="match status" value="3"/>
</dbReference>
<dbReference type="SUPFAM" id="SSF52058">
    <property type="entry name" value="L domain-like"/>
    <property type="match status" value="1"/>
</dbReference>
<evidence type="ECO:0000256" key="6">
    <source>
        <dbReference type="ARBA" id="ARBA00022679"/>
    </source>
</evidence>
<dbReference type="InterPro" id="IPR001611">
    <property type="entry name" value="Leu-rich_rpt"/>
</dbReference>
<keyword evidence="3" id="KW-0723">Serine/threonine-protein kinase</keyword>
<evidence type="ECO:0000256" key="5">
    <source>
        <dbReference type="ARBA" id="ARBA00022614"/>
    </source>
</evidence>
<sequence length="861" mass="94686">MGAGSGLPKLLILAYSISLVELYLLSTSAILDAAKLHATEVTALREIGRKLGKTDWNFEEDPCSGRGNWAQALDDADGEGGSGAKTGLKSNVTCDCSFNHSTTCHVITIALKVQNLSGIVPPEFSKLHYLKSLDLSRNCLTGTIPAQWASMRLEELSFMGNRLSGPFPKVLTRITSFRNLSIEGNRFSGPIPPEIGNLIKLQKLILSSNAFTGELPVELSKLTKLNDIRINDNAFSGKIPEFIGNWTSIEKLQMEGCSLEGPIPSSISALKSLSDLRISDLKGRVSSFPLLNDMQSMKTLILRKCLIDGQIPAYIGNMEKLKNLDLSFNNLTGEIPSSFVHLIRVDFMYLTGNKLTGTIPSWVLGRNKNVDLSYNNFTWESSSPTECPRGSVNLVESYSSSADKLNNVLPCLKRNFPCAPSSKQYKSSLYINCGGMETNVGDKTYQADNELRGASMFYLGQSWAFSSTGNFMDNDIDSDDYVDRNTSALSSISVRDSELYTTARASPLSLTYYGLCLFNGNYTVRLHFAEIKFSNDSSFNSLGKRIFDVYIQEKLVLKDFNIENEAGGTGKAIVKTFTTVVSSNTLKIHFYWAGRGTTGIPVRGVYGPLISAISVDPNFKPPSLDEKRRYPVDIVAGSATAAVVLLILVLGIMWRKGWLGSELSHDKELKGLDLQTGLFTLRQIKAATKNFDVGNKIGEGGFGTVYKGQLSDGTVIAVKQLSSKSKQGNREFVTEIGMISGLQHPNLVKLHGCCVEGNQLLLVYEYMENNCLSRALFGELREDATSKLKLDWPARWKICLGIARGLAYLHEESRLRIVHRDIKTSNVLLDRDFNAKISDFGLAKLSEDGKTHISTRVAGTM</sequence>
<evidence type="ECO:0000313" key="21">
    <source>
        <dbReference type="Proteomes" id="UP000827889"/>
    </source>
</evidence>
<keyword evidence="16" id="KW-0325">Glycoprotein</keyword>
<accession>A0ABM3GRN4</accession>
<evidence type="ECO:0000256" key="3">
    <source>
        <dbReference type="ARBA" id="ARBA00022527"/>
    </source>
</evidence>